<evidence type="ECO:0000259" key="25">
    <source>
        <dbReference type="PROSITE" id="PS50885"/>
    </source>
</evidence>
<comment type="subcellular location">
    <subcellularLocation>
        <location evidence="4">Cell membrane</location>
        <topology evidence="4">Multi-pass membrane protein</topology>
    </subcellularLocation>
</comment>
<evidence type="ECO:0000256" key="2">
    <source>
        <dbReference type="ARBA" id="ARBA00001936"/>
    </source>
</evidence>
<protein>
    <recommendedName>
        <fullName evidence="21">Signal transduction histidine-protein kinase/phosphatase MprB</fullName>
        <ecNumber evidence="5">2.7.13.3</ecNumber>
    </recommendedName>
    <alternativeName>
        <fullName evidence="22">Mycobacterial persistence regulator B</fullName>
    </alternativeName>
</protein>
<dbReference type="EC" id="2.7.13.3" evidence="5"/>
<sequence>MRRRILQSTLLAVAVTGVALGLPLGYTALTVVHDVTHRDLANRARQIAAVLDSQLAERRQIDMAAVDVLRPEGGQVRVTGLSSGDRTLGTSPGPDEMSESVPMAQHGQVTVAASAAPLRTDQLEVAGVVTLLVVLSVGIGATVATVTARRLAEPLRHVADRAARLGAGDFRPDPRRYRINELDKLAEALDTSASALAQLLQRERELIGDVSHQLRSRLTAMQLRLESLAMHAEEATAEDANAALEQSERLSTVLDELLAAAHAARAVDAEPVDLASQLPIMVQEWRASLRQHGRALRLRAPNGLLARATPSRLRETLGVLLDNALRHGGGTVHVSARRGDAMIVVEVTDGGGGVPEDLAAHIFERGVSGGGSTGVGLALARALVEADGGRLELSVPRTATFSIFLPVPRADDVPDLRWPTEASPR</sequence>
<dbReference type="InterPro" id="IPR050980">
    <property type="entry name" value="2C_sensor_his_kinase"/>
</dbReference>
<dbReference type="SMART" id="SM00388">
    <property type="entry name" value="HisKA"/>
    <property type="match status" value="1"/>
</dbReference>
<dbReference type="Gene3D" id="3.30.565.10">
    <property type="entry name" value="Histidine kinase-like ATPase, C-terminal domain"/>
    <property type="match status" value="1"/>
</dbReference>
<evidence type="ECO:0000256" key="18">
    <source>
        <dbReference type="ARBA" id="ARBA00023016"/>
    </source>
</evidence>
<dbReference type="Gene3D" id="1.10.287.130">
    <property type="match status" value="1"/>
</dbReference>
<evidence type="ECO:0000256" key="7">
    <source>
        <dbReference type="ARBA" id="ARBA00022553"/>
    </source>
</evidence>
<dbReference type="SUPFAM" id="SSF55874">
    <property type="entry name" value="ATPase domain of HSP90 chaperone/DNA topoisomerase II/histidine kinase"/>
    <property type="match status" value="1"/>
</dbReference>
<dbReference type="Pfam" id="PF02518">
    <property type="entry name" value="HATPase_c"/>
    <property type="match status" value="1"/>
</dbReference>
<dbReference type="Pfam" id="PF18092">
    <property type="entry name" value="DraK_HK_N"/>
    <property type="match status" value="1"/>
</dbReference>
<keyword evidence="11 26" id="KW-0418">Kinase</keyword>
<evidence type="ECO:0000256" key="11">
    <source>
        <dbReference type="ARBA" id="ARBA00022777"/>
    </source>
</evidence>
<evidence type="ECO:0000256" key="23">
    <source>
        <dbReference type="SAM" id="MobiDB-lite"/>
    </source>
</evidence>
<feature type="compositionally biased region" description="Polar residues" evidence="23">
    <location>
        <begin position="80"/>
        <end position="90"/>
    </location>
</feature>
<dbReference type="GO" id="GO:0000155">
    <property type="term" value="F:phosphorelay sensor kinase activity"/>
    <property type="evidence" value="ECO:0007669"/>
    <property type="project" value="InterPro"/>
</dbReference>
<dbReference type="SMART" id="SM00304">
    <property type="entry name" value="HAMP"/>
    <property type="match status" value="1"/>
</dbReference>
<dbReference type="InterPro" id="IPR003661">
    <property type="entry name" value="HisK_dim/P_dom"/>
</dbReference>
<comment type="catalytic activity">
    <reaction evidence="1">
        <text>ATP + protein L-histidine = ADP + protein N-phospho-L-histidine.</text>
        <dbReference type="EC" id="2.7.13.3"/>
    </reaction>
</comment>
<evidence type="ECO:0000313" key="27">
    <source>
        <dbReference type="Proteomes" id="UP000533598"/>
    </source>
</evidence>
<dbReference type="InterPro" id="IPR005467">
    <property type="entry name" value="His_kinase_dom"/>
</dbReference>
<evidence type="ECO:0000256" key="10">
    <source>
        <dbReference type="ARBA" id="ARBA00022741"/>
    </source>
</evidence>
<dbReference type="Pfam" id="PF00672">
    <property type="entry name" value="HAMP"/>
    <property type="match status" value="1"/>
</dbReference>
<keyword evidence="16" id="KW-0472">Membrane</keyword>
<keyword evidence="18" id="KW-0346">Stress response</keyword>
<evidence type="ECO:0000256" key="12">
    <source>
        <dbReference type="ARBA" id="ARBA00022801"/>
    </source>
</evidence>
<keyword evidence="12" id="KW-0378">Hydrolase</keyword>
<keyword evidence="9" id="KW-0812">Transmembrane</keyword>
<evidence type="ECO:0000256" key="20">
    <source>
        <dbReference type="ARBA" id="ARBA00023211"/>
    </source>
</evidence>
<evidence type="ECO:0000256" key="14">
    <source>
        <dbReference type="ARBA" id="ARBA00022842"/>
    </source>
</evidence>
<dbReference type="PROSITE" id="PS50109">
    <property type="entry name" value="HIS_KIN"/>
    <property type="match status" value="1"/>
</dbReference>
<dbReference type="GO" id="GO:0005524">
    <property type="term" value="F:ATP binding"/>
    <property type="evidence" value="ECO:0007669"/>
    <property type="project" value="UniProtKB-KW"/>
</dbReference>
<gene>
    <name evidence="26" type="ORF">HNR67_001896</name>
</gene>
<dbReference type="GO" id="GO:0005886">
    <property type="term" value="C:plasma membrane"/>
    <property type="evidence" value="ECO:0007669"/>
    <property type="project" value="UniProtKB-SubCell"/>
</dbReference>
<dbReference type="InterPro" id="IPR004358">
    <property type="entry name" value="Sig_transdc_His_kin-like_C"/>
</dbReference>
<evidence type="ECO:0000256" key="8">
    <source>
        <dbReference type="ARBA" id="ARBA00022679"/>
    </source>
</evidence>
<comment type="caution">
    <text evidence="26">The sequence shown here is derived from an EMBL/GenBank/DDBJ whole genome shotgun (WGS) entry which is preliminary data.</text>
</comment>
<evidence type="ECO:0000256" key="9">
    <source>
        <dbReference type="ARBA" id="ARBA00022692"/>
    </source>
</evidence>
<dbReference type="AlphaFoldDB" id="A0A7W7C762"/>
<keyword evidence="7" id="KW-0597">Phosphoprotein</keyword>
<dbReference type="PANTHER" id="PTHR44936">
    <property type="entry name" value="SENSOR PROTEIN CREC"/>
    <property type="match status" value="1"/>
</dbReference>
<dbReference type="PROSITE" id="PS50885">
    <property type="entry name" value="HAMP"/>
    <property type="match status" value="1"/>
</dbReference>
<keyword evidence="13" id="KW-0067">ATP-binding</keyword>
<evidence type="ECO:0000256" key="16">
    <source>
        <dbReference type="ARBA" id="ARBA00022989"/>
    </source>
</evidence>
<dbReference type="InterPro" id="IPR036097">
    <property type="entry name" value="HisK_dim/P_sf"/>
</dbReference>
<keyword evidence="6" id="KW-1003">Cell membrane</keyword>
<keyword evidence="8" id="KW-0808">Transferase</keyword>
<keyword evidence="10" id="KW-0547">Nucleotide-binding</keyword>
<dbReference type="PANTHER" id="PTHR44936:SF9">
    <property type="entry name" value="SENSOR PROTEIN CREC"/>
    <property type="match status" value="1"/>
</dbReference>
<evidence type="ECO:0000256" key="19">
    <source>
        <dbReference type="ARBA" id="ARBA00023026"/>
    </source>
</evidence>
<evidence type="ECO:0000256" key="6">
    <source>
        <dbReference type="ARBA" id="ARBA00022475"/>
    </source>
</evidence>
<comment type="cofactor">
    <cofactor evidence="3">
        <name>Mg(2+)</name>
        <dbReference type="ChEBI" id="CHEBI:18420"/>
    </cofactor>
</comment>
<keyword evidence="14" id="KW-0460">Magnesium</keyword>
<keyword evidence="15" id="KW-0904">Protein phosphatase</keyword>
<feature type="domain" description="HAMP" evidence="25">
    <location>
        <begin position="149"/>
        <end position="201"/>
    </location>
</feature>
<dbReference type="SMART" id="SM00387">
    <property type="entry name" value="HATPase_c"/>
    <property type="match status" value="1"/>
</dbReference>
<keyword evidence="20" id="KW-0464">Manganese</keyword>
<dbReference type="InterPro" id="IPR003594">
    <property type="entry name" value="HATPase_dom"/>
</dbReference>
<reference evidence="26 27" key="1">
    <citation type="submission" date="2020-08" db="EMBL/GenBank/DDBJ databases">
        <title>Sequencing the genomes of 1000 actinobacteria strains.</title>
        <authorList>
            <person name="Klenk H.-P."/>
        </authorList>
    </citation>
    <scope>NUCLEOTIDE SEQUENCE [LARGE SCALE GENOMIC DNA]</scope>
    <source>
        <strain evidence="26 27">DSM 44230</strain>
    </source>
</reference>
<dbReference type="GO" id="GO:0004721">
    <property type="term" value="F:phosphoprotein phosphatase activity"/>
    <property type="evidence" value="ECO:0007669"/>
    <property type="project" value="UniProtKB-KW"/>
</dbReference>
<dbReference type="EMBL" id="JACHMH010000001">
    <property type="protein sequence ID" value="MBB4675778.1"/>
    <property type="molecule type" value="Genomic_DNA"/>
</dbReference>
<keyword evidence="19" id="KW-0843">Virulence</keyword>
<keyword evidence="17" id="KW-0902">Two-component regulatory system</keyword>
<evidence type="ECO:0000256" key="3">
    <source>
        <dbReference type="ARBA" id="ARBA00001946"/>
    </source>
</evidence>
<evidence type="ECO:0000256" key="4">
    <source>
        <dbReference type="ARBA" id="ARBA00004651"/>
    </source>
</evidence>
<dbReference type="InterPro" id="IPR040868">
    <property type="entry name" value="DraK_HK_N"/>
</dbReference>
<dbReference type="SUPFAM" id="SSF47384">
    <property type="entry name" value="Homodimeric domain of signal transducing histidine kinase"/>
    <property type="match status" value="1"/>
</dbReference>
<proteinExistence type="predicted"/>
<evidence type="ECO:0000313" key="26">
    <source>
        <dbReference type="EMBL" id="MBB4675778.1"/>
    </source>
</evidence>
<dbReference type="RefSeq" id="WP_185001700.1">
    <property type="nucleotide sequence ID" value="NZ_BAAAUI010000077.1"/>
</dbReference>
<evidence type="ECO:0000256" key="5">
    <source>
        <dbReference type="ARBA" id="ARBA00012438"/>
    </source>
</evidence>
<evidence type="ECO:0000259" key="24">
    <source>
        <dbReference type="PROSITE" id="PS50109"/>
    </source>
</evidence>
<dbReference type="Proteomes" id="UP000533598">
    <property type="component" value="Unassembled WGS sequence"/>
</dbReference>
<evidence type="ECO:0000256" key="1">
    <source>
        <dbReference type="ARBA" id="ARBA00000085"/>
    </source>
</evidence>
<accession>A0A7W7C762</accession>
<evidence type="ECO:0000256" key="21">
    <source>
        <dbReference type="ARBA" id="ARBA00040454"/>
    </source>
</evidence>
<dbReference type="InterPro" id="IPR036890">
    <property type="entry name" value="HATPase_C_sf"/>
</dbReference>
<dbReference type="CDD" id="cd00082">
    <property type="entry name" value="HisKA"/>
    <property type="match status" value="1"/>
</dbReference>
<feature type="region of interest" description="Disordered" evidence="23">
    <location>
        <begin position="77"/>
        <end position="100"/>
    </location>
</feature>
<feature type="domain" description="Histidine kinase" evidence="24">
    <location>
        <begin position="209"/>
        <end position="409"/>
    </location>
</feature>
<keyword evidence="16" id="KW-1133">Transmembrane helix</keyword>
<evidence type="ECO:0000256" key="17">
    <source>
        <dbReference type="ARBA" id="ARBA00023012"/>
    </source>
</evidence>
<evidence type="ECO:0000256" key="15">
    <source>
        <dbReference type="ARBA" id="ARBA00022912"/>
    </source>
</evidence>
<organism evidence="26 27">
    <name type="scientific">Crossiella cryophila</name>
    <dbReference type="NCBI Taxonomy" id="43355"/>
    <lineage>
        <taxon>Bacteria</taxon>
        <taxon>Bacillati</taxon>
        <taxon>Actinomycetota</taxon>
        <taxon>Actinomycetes</taxon>
        <taxon>Pseudonocardiales</taxon>
        <taxon>Pseudonocardiaceae</taxon>
        <taxon>Crossiella</taxon>
    </lineage>
</organism>
<dbReference type="PRINTS" id="PR00344">
    <property type="entry name" value="BCTRLSENSOR"/>
</dbReference>
<evidence type="ECO:0000256" key="13">
    <source>
        <dbReference type="ARBA" id="ARBA00022840"/>
    </source>
</evidence>
<evidence type="ECO:0000256" key="22">
    <source>
        <dbReference type="ARBA" id="ARBA00041776"/>
    </source>
</evidence>
<keyword evidence="27" id="KW-1185">Reference proteome</keyword>
<name>A0A7W7C762_9PSEU</name>
<comment type="cofactor">
    <cofactor evidence="2">
        <name>Mn(2+)</name>
        <dbReference type="ChEBI" id="CHEBI:29035"/>
    </cofactor>
</comment>
<dbReference type="InterPro" id="IPR003660">
    <property type="entry name" value="HAMP_dom"/>
</dbReference>